<organism evidence="2 3">
    <name type="scientific">Corynebacterium hindlerae</name>
    <dbReference type="NCBI Taxonomy" id="699041"/>
    <lineage>
        <taxon>Bacteria</taxon>
        <taxon>Bacillati</taxon>
        <taxon>Actinomycetota</taxon>
        <taxon>Actinomycetes</taxon>
        <taxon>Mycobacteriales</taxon>
        <taxon>Corynebacteriaceae</taxon>
        <taxon>Corynebacterium</taxon>
    </lineage>
</organism>
<dbReference type="Proteomes" id="UP000515570">
    <property type="component" value="Chromosome"/>
</dbReference>
<evidence type="ECO:0000259" key="1">
    <source>
        <dbReference type="PROSITE" id="PS51671"/>
    </source>
</evidence>
<proteinExistence type="predicted"/>
<evidence type="ECO:0000313" key="3">
    <source>
        <dbReference type="Proteomes" id="UP000515570"/>
    </source>
</evidence>
<dbReference type="EMBL" id="CP059833">
    <property type="protein sequence ID" value="QMV85123.1"/>
    <property type="molecule type" value="Genomic_DNA"/>
</dbReference>
<dbReference type="SUPFAM" id="SSF55021">
    <property type="entry name" value="ACT-like"/>
    <property type="match status" value="1"/>
</dbReference>
<dbReference type="Gene3D" id="3.30.70.260">
    <property type="match status" value="1"/>
</dbReference>
<dbReference type="PROSITE" id="PS51671">
    <property type="entry name" value="ACT"/>
    <property type="match status" value="1"/>
</dbReference>
<reference evidence="2 3" key="1">
    <citation type="submission" date="2020-07" db="EMBL/GenBank/DDBJ databases">
        <title>non toxigenic Corynebacterium sp. nov from a clinical source.</title>
        <authorList>
            <person name="Bernier A.-M."/>
            <person name="Bernard K."/>
        </authorList>
    </citation>
    <scope>NUCLEOTIDE SEQUENCE [LARGE SCALE GENOMIC DNA]</scope>
    <source>
        <strain evidence="3">NML 93-0612</strain>
    </source>
</reference>
<dbReference type="InterPro" id="IPR045865">
    <property type="entry name" value="ACT-like_dom_sf"/>
</dbReference>
<gene>
    <name evidence="2" type="ORF">HW450_12485</name>
</gene>
<feature type="domain" description="ACT" evidence="1">
    <location>
        <begin position="4"/>
        <end position="88"/>
    </location>
</feature>
<accession>A0A7G5FET2</accession>
<protein>
    <submittedName>
        <fullName evidence="2">Amino acid-binding ACT domain protein</fullName>
    </submittedName>
</protein>
<dbReference type="RefSeq" id="WP_182385929.1">
    <property type="nucleotide sequence ID" value="NZ_CP059833.1"/>
</dbReference>
<name>A0A7G5FET2_9CORY</name>
<evidence type="ECO:0000313" key="2">
    <source>
        <dbReference type="EMBL" id="QMV85123.1"/>
    </source>
</evidence>
<dbReference type="InterPro" id="IPR002912">
    <property type="entry name" value="ACT_dom"/>
</dbReference>
<keyword evidence="3" id="KW-1185">Reference proteome</keyword>
<dbReference type="AlphaFoldDB" id="A0A7G5FET2"/>
<sequence length="219" mass="23021">MSYLIRVMIPDAPGSLGKLADAMGSVNGNIESVDVVEKSTNGQVTDDIVVTLPQGTPPDTIISAAQAIPGVEVDSIRPFSGRVDRRGQIEMLAAVATNHRQRDKAMTDFVAVLPRTMTSGWAIVLDNADVMTRVAASPAAPEDDGTNPPHADVESARILREDEDWVPASWRLLDASLCAAPIGATGLMLVVGRPGGPDFLATEVDHIGSLCDIVGSILS</sequence>